<gene>
    <name evidence="4" type="ORF">SCARR_03407</name>
</gene>
<dbReference type="GO" id="GO:0005829">
    <property type="term" value="C:cytosol"/>
    <property type="evidence" value="ECO:0007669"/>
    <property type="project" value="TreeGrafter"/>
</dbReference>
<dbReference type="InterPro" id="IPR031100">
    <property type="entry name" value="LOG_fam"/>
</dbReference>
<keyword evidence="5" id="KW-1185">Reference proteome</keyword>
<sequence>MIAPPKAFENISFLNSPYCRPVRLQLEYLHPEVTMTEEGVKSTIVLFGSARIPSPETAADCKNPKLAELVPFYEEARKLANIVSAACQTNHEYEYVVITGGGGGIMEAGNRGADEADCKSISLNIELPFEQEANPYVSPGLNFEFHYFHMRKMHFLQRAKAVCIFPGGFGTFDELFEALTLIQTKKVDPMPVILFGSEHWKRLIDWEYLAECGLISPKDLDLITFCDTAEDAWKTIADYYA</sequence>
<dbReference type="SUPFAM" id="SSF102405">
    <property type="entry name" value="MCP/YpsA-like"/>
    <property type="match status" value="1"/>
</dbReference>
<dbReference type="EMBL" id="CAAHFH010000002">
    <property type="protein sequence ID" value="VGO21335.1"/>
    <property type="molecule type" value="Genomic_DNA"/>
</dbReference>
<evidence type="ECO:0000256" key="3">
    <source>
        <dbReference type="ARBA" id="ARBA00031983"/>
    </source>
</evidence>
<evidence type="ECO:0000313" key="5">
    <source>
        <dbReference type="Proteomes" id="UP000346198"/>
    </source>
</evidence>
<organism evidence="4 5">
    <name type="scientific">Pontiella sulfatireligans</name>
    <dbReference type="NCBI Taxonomy" id="2750658"/>
    <lineage>
        <taxon>Bacteria</taxon>
        <taxon>Pseudomonadati</taxon>
        <taxon>Kiritimatiellota</taxon>
        <taxon>Kiritimatiellia</taxon>
        <taxon>Kiritimatiellales</taxon>
        <taxon>Pontiellaceae</taxon>
        <taxon>Pontiella</taxon>
    </lineage>
</organism>
<accession>A0A6C2UM54</accession>
<protein>
    <recommendedName>
        <fullName evidence="3">AMP nucleosidase</fullName>
        <ecNumber evidence="2">3.2.2.4</ecNumber>
    </recommendedName>
    <alternativeName>
        <fullName evidence="3">AMP nucleosidase</fullName>
    </alternativeName>
</protein>
<dbReference type="Pfam" id="PF03641">
    <property type="entry name" value="Lysine_decarbox"/>
    <property type="match status" value="1"/>
</dbReference>
<evidence type="ECO:0000256" key="1">
    <source>
        <dbReference type="ARBA" id="ARBA00000274"/>
    </source>
</evidence>
<evidence type="ECO:0000313" key="4">
    <source>
        <dbReference type="EMBL" id="VGO21335.1"/>
    </source>
</evidence>
<dbReference type="RefSeq" id="WP_136062813.1">
    <property type="nucleotide sequence ID" value="NZ_CAAHFH010000002.1"/>
</dbReference>
<name>A0A6C2UM54_9BACT</name>
<dbReference type="EC" id="3.2.2.4" evidence="2"/>
<dbReference type="PANTHER" id="PTHR43393:SF3">
    <property type="entry name" value="LYSINE DECARBOXYLASE-LIKE PROTEIN"/>
    <property type="match status" value="1"/>
</dbReference>
<dbReference type="PANTHER" id="PTHR43393">
    <property type="entry name" value="CYTOKININ RIBOSIDE 5'-MONOPHOSPHATE PHOSPHORIBOHYDROLASE"/>
    <property type="match status" value="1"/>
</dbReference>
<proteinExistence type="predicted"/>
<dbReference type="Proteomes" id="UP000346198">
    <property type="component" value="Unassembled WGS sequence"/>
</dbReference>
<dbReference type="GO" id="GO:0008714">
    <property type="term" value="F:AMP nucleosidase activity"/>
    <property type="evidence" value="ECO:0007669"/>
    <property type="project" value="UniProtKB-EC"/>
</dbReference>
<dbReference type="AlphaFoldDB" id="A0A6C2UM54"/>
<evidence type="ECO:0000256" key="2">
    <source>
        <dbReference type="ARBA" id="ARBA00011985"/>
    </source>
</evidence>
<reference evidence="4 5" key="1">
    <citation type="submission" date="2019-04" db="EMBL/GenBank/DDBJ databases">
        <authorList>
            <person name="Van Vliet M D."/>
        </authorList>
    </citation>
    <scope>NUCLEOTIDE SEQUENCE [LARGE SCALE GENOMIC DNA]</scope>
    <source>
        <strain evidence="4 5">F21</strain>
    </source>
</reference>
<dbReference type="Gene3D" id="3.40.50.450">
    <property type="match status" value="1"/>
</dbReference>
<comment type="catalytic activity">
    <reaction evidence="1">
        <text>AMP + H2O = D-ribose 5-phosphate + adenine</text>
        <dbReference type="Rhea" id="RHEA:20129"/>
        <dbReference type="ChEBI" id="CHEBI:15377"/>
        <dbReference type="ChEBI" id="CHEBI:16708"/>
        <dbReference type="ChEBI" id="CHEBI:78346"/>
        <dbReference type="ChEBI" id="CHEBI:456215"/>
        <dbReference type="EC" id="3.2.2.4"/>
    </reaction>
</comment>
<dbReference type="InterPro" id="IPR052341">
    <property type="entry name" value="LOG_family_nucleotidases"/>
</dbReference>